<dbReference type="SUPFAM" id="SSF54928">
    <property type="entry name" value="RNA-binding domain, RBD"/>
    <property type="match status" value="1"/>
</dbReference>
<dbReference type="GO" id="GO:0003723">
    <property type="term" value="F:RNA binding"/>
    <property type="evidence" value="ECO:0007669"/>
    <property type="project" value="UniProtKB-UniRule"/>
</dbReference>
<dbReference type="InterPro" id="IPR000504">
    <property type="entry name" value="RRM_dom"/>
</dbReference>
<gene>
    <name evidence="4" type="primary">MSL1</name>
    <name evidence="4" type="ORF">DEBR0S4_01838G</name>
</gene>
<evidence type="ECO:0000313" key="4">
    <source>
        <dbReference type="EMBL" id="VUG18767.1"/>
    </source>
</evidence>
<accession>A0A7D9H2J4</accession>
<dbReference type="InterPro" id="IPR012677">
    <property type="entry name" value="Nucleotide-bd_a/b_plait_sf"/>
</dbReference>
<evidence type="ECO:0000313" key="5">
    <source>
        <dbReference type="Proteomes" id="UP000478008"/>
    </source>
</evidence>
<dbReference type="AlphaFoldDB" id="A0A7D9H2J4"/>
<protein>
    <submittedName>
        <fullName evidence="4">DEBR0S4_01838g1_1</fullName>
    </submittedName>
</protein>
<evidence type="ECO:0000256" key="2">
    <source>
        <dbReference type="SAM" id="MobiDB-lite"/>
    </source>
</evidence>
<dbReference type="Pfam" id="PF00076">
    <property type="entry name" value="RRM_1"/>
    <property type="match status" value="1"/>
</dbReference>
<keyword evidence="5" id="KW-1185">Reference proteome</keyword>
<feature type="domain" description="RRM" evidence="3">
    <location>
        <begin position="33"/>
        <end position="112"/>
    </location>
</feature>
<organism evidence="4 5">
    <name type="scientific">Dekkera bruxellensis</name>
    <name type="common">Brettanomyces custersii</name>
    <dbReference type="NCBI Taxonomy" id="5007"/>
    <lineage>
        <taxon>Eukaryota</taxon>
        <taxon>Fungi</taxon>
        <taxon>Dikarya</taxon>
        <taxon>Ascomycota</taxon>
        <taxon>Saccharomycotina</taxon>
        <taxon>Pichiomycetes</taxon>
        <taxon>Pichiales</taxon>
        <taxon>Pichiaceae</taxon>
        <taxon>Brettanomyces</taxon>
    </lineage>
</organism>
<dbReference type="PROSITE" id="PS50102">
    <property type="entry name" value="RRM"/>
    <property type="match status" value="1"/>
</dbReference>
<evidence type="ECO:0000259" key="3">
    <source>
        <dbReference type="PROSITE" id="PS50102"/>
    </source>
</evidence>
<dbReference type="Proteomes" id="UP000478008">
    <property type="component" value="Unassembled WGS sequence"/>
</dbReference>
<feature type="region of interest" description="Disordered" evidence="2">
    <location>
        <begin position="1"/>
        <end position="24"/>
    </location>
</feature>
<proteinExistence type="predicted"/>
<name>A0A7D9H2J4_DEKBR</name>
<dbReference type="EMBL" id="CABFWN010000004">
    <property type="protein sequence ID" value="VUG18767.1"/>
    <property type="molecule type" value="Genomic_DNA"/>
</dbReference>
<keyword evidence="1" id="KW-0694">RNA-binding</keyword>
<dbReference type="Gene3D" id="3.30.70.330">
    <property type="match status" value="1"/>
</dbReference>
<evidence type="ECO:0000256" key="1">
    <source>
        <dbReference type="PROSITE-ProRule" id="PRU00176"/>
    </source>
</evidence>
<sequence>MAKRQRGATLASSQPSKKPRNDRIIHPLISPSCTIYVRNINDKVSKDAAKRSLYILFSTYCDVLQIFYTNAGKLRGQAWLVVSSIEEAELALVRLRGITVFGKNLQMEFSRNTSRLVSQLTEVSV</sequence>
<reference evidence="4 5" key="1">
    <citation type="submission" date="2019-07" db="EMBL/GenBank/DDBJ databases">
        <authorList>
            <person name="Friedrich A."/>
            <person name="Schacherer J."/>
        </authorList>
    </citation>
    <scope>NUCLEOTIDE SEQUENCE [LARGE SCALE GENOMIC DNA]</scope>
</reference>
<dbReference type="InterPro" id="IPR035979">
    <property type="entry name" value="RBD_domain_sf"/>
</dbReference>
<dbReference type="SMART" id="SM00360">
    <property type="entry name" value="RRM"/>
    <property type="match status" value="1"/>
</dbReference>